<dbReference type="KEGG" id="vmi:AL543_18570"/>
<dbReference type="STRING" id="674.VM_05635"/>
<name>A0A1D8SA41_VIBMI</name>
<dbReference type="AlphaFoldDB" id="A0A1D8SA41"/>
<accession>A0A1D8SA41</accession>
<evidence type="ECO:0000313" key="1">
    <source>
        <dbReference type="EMBL" id="PNM56086.1"/>
    </source>
</evidence>
<dbReference type="RefSeq" id="WP_000999599.1">
    <property type="nucleotide sequence ID" value="NZ_CAWMSS010000001.1"/>
</dbReference>
<dbReference type="GeneID" id="93952414"/>
<dbReference type="Proteomes" id="UP000053748">
    <property type="component" value="Unassembled WGS sequence"/>
</dbReference>
<keyword evidence="2" id="KW-1185">Reference proteome</keyword>
<reference evidence="1" key="1">
    <citation type="submission" date="2017-12" db="EMBL/GenBank/DDBJ databases">
        <title>FDA dAtabase for Regulatory Grade micrObial Sequences (FDA-ARGOS): Supporting development and validation of Infectious Disease Dx tests.</title>
        <authorList>
            <person name="Hoffmann M."/>
            <person name="Allard M."/>
            <person name="Evans P."/>
            <person name="Brown E."/>
            <person name="Tallon L.J."/>
            <person name="Sadzewicz L."/>
            <person name="Sengamalay N."/>
            <person name="Ott S."/>
            <person name="Godinez A."/>
            <person name="Nagaraj S."/>
            <person name="Vavikolanu K."/>
            <person name="Aluvathingal J."/>
            <person name="Nadendla S."/>
            <person name="Hobson J."/>
            <person name="Sichtig H."/>
        </authorList>
    </citation>
    <scope>NUCLEOTIDE SEQUENCE [LARGE SCALE GENOMIC DNA]</scope>
    <source>
        <strain evidence="1">FDAARGOS_113</strain>
    </source>
</reference>
<dbReference type="EMBL" id="LOSJ02000002">
    <property type="protein sequence ID" value="PNM56086.1"/>
    <property type="molecule type" value="Genomic_DNA"/>
</dbReference>
<dbReference type="eggNOG" id="ENOG5032S61">
    <property type="taxonomic scope" value="Bacteria"/>
</dbReference>
<gene>
    <name evidence="1" type="ORF">AL544_008360</name>
</gene>
<sequence length="191" mass="21862">MNDQEFFTVHHALTINVEPLADNFLLPSHEIFEAEIPAPFIVASEFSQLEQLSDSARMELKNSDFKSVLQLLEAQNSKLNLLLTFMLSQQDDPQSRSATTRFGASQLTYLAKSPLELGRKVRVKLFLEYPAAAIYCYASVTECVQQPEHCLVTLKYDLLRDVDQDLLIKAALYQQQRLLRQRSLDREKPQA</sequence>
<dbReference type="OrthoDB" id="5890620at2"/>
<evidence type="ECO:0000313" key="2">
    <source>
        <dbReference type="Proteomes" id="UP000053748"/>
    </source>
</evidence>
<organism evidence="1 2">
    <name type="scientific">Vibrio mimicus</name>
    <dbReference type="NCBI Taxonomy" id="674"/>
    <lineage>
        <taxon>Bacteria</taxon>
        <taxon>Pseudomonadati</taxon>
        <taxon>Pseudomonadota</taxon>
        <taxon>Gammaproteobacteria</taxon>
        <taxon>Vibrionales</taxon>
        <taxon>Vibrionaceae</taxon>
        <taxon>Vibrio</taxon>
    </lineage>
</organism>
<proteinExistence type="predicted"/>
<protein>
    <submittedName>
        <fullName evidence="1">PilZ domain-containing protein</fullName>
    </submittedName>
</protein>
<comment type="caution">
    <text evidence="1">The sequence shown here is derived from an EMBL/GenBank/DDBJ whole genome shotgun (WGS) entry which is preliminary data.</text>
</comment>